<sequence length="263" mass="27605">MIEALILFAALGIFAGLIAGMFGVGGGIITVPFLVACFMQYGFEETIVIHMAIGTSLACIIFTGISSANAHNKKGAINYEFLKPIALGIVIGAFLGALFAVQLSGNILKIIIGIFALLVGIQMGINKDIQLKERTKRNKEPYFVGTGIGFMSSILGIGGGIFSVPYLKASGLSMTSSVGTSAACGVPIAIFGAFGYLISGVNNTLLPPLTLGYIYLPAVIGISLTSIIAAKYGANIAHNLSENILKKMMTSLMLLIFIYMIFS</sequence>
<feature type="transmembrane region" description="Helical" evidence="6">
    <location>
        <begin position="146"/>
        <end position="166"/>
    </location>
</feature>
<evidence type="ECO:0000256" key="4">
    <source>
        <dbReference type="ARBA" id="ARBA00022989"/>
    </source>
</evidence>
<keyword evidence="3 6" id="KW-0812">Transmembrane</keyword>
<keyword evidence="6" id="KW-1003">Cell membrane</keyword>
<evidence type="ECO:0000256" key="5">
    <source>
        <dbReference type="ARBA" id="ARBA00023136"/>
    </source>
</evidence>
<reference evidence="7" key="1">
    <citation type="submission" date="2020-10" db="EMBL/GenBank/DDBJ databases">
        <title>Microbiome of the Black Sea water column analyzed by genome centric metagenomics.</title>
        <authorList>
            <person name="Cabello-Yeves P.J."/>
            <person name="Callieri C."/>
            <person name="Picazo A."/>
            <person name="Mehrshad M."/>
            <person name="Haro-Moreno J.M."/>
            <person name="Roda-Garcia J."/>
            <person name="Dzembekova N."/>
            <person name="Slabakova V."/>
            <person name="Slabakova N."/>
            <person name="Moncheva S."/>
            <person name="Rodriguez-Valera F."/>
        </authorList>
    </citation>
    <scope>NUCLEOTIDE SEQUENCE</scope>
    <source>
        <strain evidence="7">BS307-5m-G50</strain>
    </source>
</reference>
<gene>
    <name evidence="7" type="ORF">ISQ64_02055</name>
</gene>
<dbReference type="Pfam" id="PF01925">
    <property type="entry name" value="TauE"/>
    <property type="match status" value="1"/>
</dbReference>
<dbReference type="PANTHER" id="PTHR43483:SF3">
    <property type="entry name" value="MEMBRANE TRANSPORTER PROTEIN HI_0806-RELATED"/>
    <property type="match status" value="1"/>
</dbReference>
<feature type="transmembrane region" description="Helical" evidence="6">
    <location>
        <begin position="7"/>
        <end position="35"/>
    </location>
</feature>
<comment type="subcellular location">
    <subcellularLocation>
        <location evidence="6">Cell membrane</location>
        <topology evidence="6">Multi-pass membrane protein</topology>
    </subcellularLocation>
    <subcellularLocation>
        <location evidence="1">Membrane</location>
        <topology evidence="1">Multi-pass membrane protein</topology>
    </subcellularLocation>
</comment>
<feature type="transmembrane region" description="Helical" evidence="6">
    <location>
        <begin position="210"/>
        <end position="232"/>
    </location>
</feature>
<organism evidence="7 8">
    <name type="scientific">SAR86 cluster bacterium</name>
    <dbReference type="NCBI Taxonomy" id="2030880"/>
    <lineage>
        <taxon>Bacteria</taxon>
        <taxon>Pseudomonadati</taxon>
        <taxon>Pseudomonadota</taxon>
        <taxon>Gammaproteobacteria</taxon>
        <taxon>SAR86 cluster</taxon>
    </lineage>
</organism>
<comment type="similarity">
    <text evidence="2 6">Belongs to the 4-toluene sulfonate uptake permease (TSUP) (TC 2.A.102) family.</text>
</comment>
<dbReference type="GO" id="GO:0005886">
    <property type="term" value="C:plasma membrane"/>
    <property type="evidence" value="ECO:0007669"/>
    <property type="project" value="UniProtKB-SubCell"/>
</dbReference>
<keyword evidence="4 6" id="KW-1133">Transmembrane helix</keyword>
<feature type="transmembrane region" description="Helical" evidence="6">
    <location>
        <begin position="178"/>
        <end position="198"/>
    </location>
</feature>
<accession>A0A937I769</accession>
<evidence type="ECO:0000313" key="8">
    <source>
        <dbReference type="Proteomes" id="UP000711391"/>
    </source>
</evidence>
<feature type="transmembrane region" description="Helical" evidence="6">
    <location>
        <begin position="81"/>
        <end position="101"/>
    </location>
</feature>
<dbReference type="PANTHER" id="PTHR43483">
    <property type="entry name" value="MEMBRANE TRANSPORTER PROTEIN HI_0806-RELATED"/>
    <property type="match status" value="1"/>
</dbReference>
<feature type="transmembrane region" description="Helical" evidence="6">
    <location>
        <begin position="47"/>
        <end position="69"/>
    </location>
</feature>
<dbReference type="EMBL" id="JADHQD010000008">
    <property type="protein sequence ID" value="MBL6818172.1"/>
    <property type="molecule type" value="Genomic_DNA"/>
</dbReference>
<evidence type="ECO:0000256" key="3">
    <source>
        <dbReference type="ARBA" id="ARBA00022692"/>
    </source>
</evidence>
<name>A0A937I769_9GAMM</name>
<comment type="caution">
    <text evidence="7">The sequence shown here is derived from an EMBL/GenBank/DDBJ whole genome shotgun (WGS) entry which is preliminary data.</text>
</comment>
<evidence type="ECO:0000313" key="7">
    <source>
        <dbReference type="EMBL" id="MBL6818172.1"/>
    </source>
</evidence>
<protein>
    <recommendedName>
        <fullName evidence="6">Probable membrane transporter protein</fullName>
    </recommendedName>
</protein>
<dbReference type="AlphaFoldDB" id="A0A937I769"/>
<evidence type="ECO:0000256" key="2">
    <source>
        <dbReference type="ARBA" id="ARBA00009142"/>
    </source>
</evidence>
<proteinExistence type="inferred from homology"/>
<feature type="transmembrane region" description="Helical" evidence="6">
    <location>
        <begin position="244"/>
        <end position="262"/>
    </location>
</feature>
<evidence type="ECO:0000256" key="6">
    <source>
        <dbReference type="RuleBase" id="RU363041"/>
    </source>
</evidence>
<dbReference type="Proteomes" id="UP000711391">
    <property type="component" value="Unassembled WGS sequence"/>
</dbReference>
<evidence type="ECO:0000256" key="1">
    <source>
        <dbReference type="ARBA" id="ARBA00004141"/>
    </source>
</evidence>
<feature type="transmembrane region" description="Helical" evidence="6">
    <location>
        <begin position="107"/>
        <end position="125"/>
    </location>
</feature>
<dbReference type="InterPro" id="IPR002781">
    <property type="entry name" value="TM_pro_TauE-like"/>
</dbReference>
<keyword evidence="5 6" id="KW-0472">Membrane</keyword>